<evidence type="ECO:0000313" key="3">
    <source>
        <dbReference type="Proteomes" id="UP000095282"/>
    </source>
</evidence>
<dbReference type="InterPro" id="IPR020635">
    <property type="entry name" value="Tyr_kinase_cat_dom"/>
</dbReference>
<dbReference type="GO" id="GO:0004714">
    <property type="term" value="F:transmembrane receptor protein tyrosine kinase activity"/>
    <property type="evidence" value="ECO:0007669"/>
    <property type="project" value="TreeGrafter"/>
</dbReference>
<feature type="transmembrane region" description="Helical" evidence="1">
    <location>
        <begin position="20"/>
        <end position="44"/>
    </location>
</feature>
<name>A0A1I7U9Q8_9PELO</name>
<dbReference type="Proteomes" id="UP000095282">
    <property type="component" value="Unplaced"/>
</dbReference>
<dbReference type="SUPFAM" id="SSF56112">
    <property type="entry name" value="Protein kinase-like (PK-like)"/>
    <property type="match status" value="1"/>
</dbReference>
<dbReference type="InterPro" id="IPR050122">
    <property type="entry name" value="RTK"/>
</dbReference>
<dbReference type="eggNOG" id="KOG0200">
    <property type="taxonomic scope" value="Eukaryota"/>
</dbReference>
<dbReference type="AlphaFoldDB" id="A0A1I7U9Q8"/>
<keyword evidence="1" id="KW-1133">Transmembrane helix</keyword>
<dbReference type="Gene3D" id="1.10.510.10">
    <property type="entry name" value="Transferase(Phosphotransferase) domain 1"/>
    <property type="match status" value="1"/>
</dbReference>
<sequence length="368" mass="42106">MLPNYLDARNLVNASPDPDLLLALIGLGLVVFLALVSIIGCLLCKIYQLKSRDSGNQHLISTVENGNSREPGSKRNDNENETLLSAESLNLNQQFCINNSLIANLGLQEKSKTSCFQKGQLNVSGKLLDVMIKSEFLVYYAFQIVIQEALDPNDRRQQNLIEQELKVLYEMRSSLHPRSGFFESLKNPNILRFLGFTDENLARTGQNDQVYKGVTAWEMSMTHRAPETFDEKNYTDRSDVWSLGVCYYELFSLGNTPYEKEVNGNMTEKEYLDFVRSGGRLEKPEYCGSEIYAQVKKCWLSEPFSRPTFGHYVEFFEDHSKKMDAQIFKQMNAKLEEAYNYQQSLEDSIGRSSENDNFDVEYNALPVL</sequence>
<dbReference type="GO" id="GO:0007169">
    <property type="term" value="P:cell surface receptor protein tyrosine kinase signaling pathway"/>
    <property type="evidence" value="ECO:0007669"/>
    <property type="project" value="TreeGrafter"/>
</dbReference>
<keyword evidence="1" id="KW-0812">Transmembrane</keyword>
<organism evidence="3 4">
    <name type="scientific">Caenorhabditis tropicalis</name>
    <dbReference type="NCBI Taxonomy" id="1561998"/>
    <lineage>
        <taxon>Eukaryota</taxon>
        <taxon>Metazoa</taxon>
        <taxon>Ecdysozoa</taxon>
        <taxon>Nematoda</taxon>
        <taxon>Chromadorea</taxon>
        <taxon>Rhabditida</taxon>
        <taxon>Rhabditina</taxon>
        <taxon>Rhabditomorpha</taxon>
        <taxon>Rhabditoidea</taxon>
        <taxon>Rhabditidae</taxon>
        <taxon>Peloderinae</taxon>
        <taxon>Caenorhabditis</taxon>
    </lineage>
</organism>
<reference evidence="4" key="1">
    <citation type="submission" date="2016-11" db="UniProtKB">
        <authorList>
            <consortium name="WormBaseParasite"/>
        </authorList>
    </citation>
    <scope>IDENTIFICATION</scope>
</reference>
<accession>A0A1I7U9Q8</accession>
<dbReference type="InterPro" id="IPR000719">
    <property type="entry name" value="Prot_kinase_dom"/>
</dbReference>
<proteinExistence type="predicted"/>
<dbReference type="SMART" id="SM00219">
    <property type="entry name" value="TyrKc"/>
    <property type="match status" value="1"/>
</dbReference>
<dbReference type="PANTHER" id="PTHR24416">
    <property type="entry name" value="TYROSINE-PROTEIN KINASE RECEPTOR"/>
    <property type="match status" value="1"/>
</dbReference>
<dbReference type="PANTHER" id="PTHR24416:SF602">
    <property type="entry name" value="PROTEIN VER-1-RELATED"/>
    <property type="match status" value="1"/>
</dbReference>
<dbReference type="Pfam" id="PF07714">
    <property type="entry name" value="PK_Tyr_Ser-Thr"/>
    <property type="match status" value="1"/>
</dbReference>
<feature type="domain" description="Protein kinase" evidence="2">
    <location>
        <begin position="19"/>
        <end position="316"/>
    </location>
</feature>
<evidence type="ECO:0000256" key="1">
    <source>
        <dbReference type="SAM" id="Phobius"/>
    </source>
</evidence>
<dbReference type="PROSITE" id="PS50011">
    <property type="entry name" value="PROTEIN_KINASE_DOM"/>
    <property type="match status" value="1"/>
</dbReference>
<dbReference type="GO" id="GO:0043235">
    <property type="term" value="C:receptor complex"/>
    <property type="evidence" value="ECO:0007669"/>
    <property type="project" value="TreeGrafter"/>
</dbReference>
<dbReference type="GO" id="GO:0005886">
    <property type="term" value="C:plasma membrane"/>
    <property type="evidence" value="ECO:0007669"/>
    <property type="project" value="TreeGrafter"/>
</dbReference>
<evidence type="ECO:0000313" key="4">
    <source>
        <dbReference type="WBParaSite" id="Csp11.Scaffold629.g16293.t2"/>
    </source>
</evidence>
<keyword evidence="1" id="KW-0472">Membrane</keyword>
<evidence type="ECO:0000259" key="2">
    <source>
        <dbReference type="PROSITE" id="PS50011"/>
    </source>
</evidence>
<dbReference type="InterPro" id="IPR001245">
    <property type="entry name" value="Ser-Thr/Tyr_kinase_cat_dom"/>
</dbReference>
<keyword evidence="3" id="KW-1185">Reference proteome</keyword>
<dbReference type="WBParaSite" id="Csp11.Scaffold629.g16293.t2">
    <property type="protein sequence ID" value="Csp11.Scaffold629.g16293.t2"/>
    <property type="gene ID" value="Csp11.Scaffold629.g16293"/>
</dbReference>
<dbReference type="InterPro" id="IPR011009">
    <property type="entry name" value="Kinase-like_dom_sf"/>
</dbReference>
<protein>
    <submittedName>
        <fullName evidence="4">Protein kinase domain-containing protein</fullName>
    </submittedName>
</protein>
<dbReference type="GO" id="GO:0005524">
    <property type="term" value="F:ATP binding"/>
    <property type="evidence" value="ECO:0007669"/>
    <property type="project" value="InterPro"/>
</dbReference>
<dbReference type="STRING" id="1561998.A0A1I7U9Q8"/>